<dbReference type="Proteomes" id="UP001515480">
    <property type="component" value="Unassembled WGS sequence"/>
</dbReference>
<sequence>MRCTLLVCALAVAAAAAAGEDELEKKINKFGINTLPKRAAAGGVAGFLGGYLIKQSQDMILNSVLLGSACVAGACYAGWVKPEELVDKAAEVSEATKGYLSKASDMLFGSSEKPSVQLKKSKVMMSNIAKRMPGLVGGAAVGAVLGYRIG</sequence>
<feature type="signal peptide" evidence="1">
    <location>
        <begin position="1"/>
        <end position="19"/>
    </location>
</feature>
<evidence type="ECO:0000256" key="1">
    <source>
        <dbReference type="SAM" id="SignalP"/>
    </source>
</evidence>
<comment type="caution">
    <text evidence="2">The sequence shown here is derived from an EMBL/GenBank/DDBJ whole genome shotgun (WGS) entry which is preliminary data.</text>
</comment>
<name>A0AB34JQK4_PRYPA</name>
<accession>A0AB34JQK4</accession>
<evidence type="ECO:0000313" key="2">
    <source>
        <dbReference type="EMBL" id="KAL1523924.1"/>
    </source>
</evidence>
<protein>
    <submittedName>
        <fullName evidence="2">Uncharacterized protein</fullName>
    </submittedName>
</protein>
<dbReference type="EMBL" id="JBGBPQ010000005">
    <property type="protein sequence ID" value="KAL1523924.1"/>
    <property type="molecule type" value="Genomic_DNA"/>
</dbReference>
<reference evidence="2 3" key="1">
    <citation type="journal article" date="2024" name="Science">
        <title>Giant polyketide synthase enzymes in the biosynthesis of giant marine polyether toxins.</title>
        <authorList>
            <person name="Fallon T.R."/>
            <person name="Shende V.V."/>
            <person name="Wierzbicki I.H."/>
            <person name="Pendleton A.L."/>
            <person name="Watervoot N.F."/>
            <person name="Auber R.P."/>
            <person name="Gonzalez D.J."/>
            <person name="Wisecaver J.H."/>
            <person name="Moore B.S."/>
        </authorList>
    </citation>
    <scope>NUCLEOTIDE SEQUENCE [LARGE SCALE GENOMIC DNA]</scope>
    <source>
        <strain evidence="2 3">12B1</strain>
    </source>
</reference>
<proteinExistence type="predicted"/>
<keyword evidence="3" id="KW-1185">Reference proteome</keyword>
<dbReference type="AlphaFoldDB" id="A0AB34JQK4"/>
<feature type="chain" id="PRO_5044212285" evidence="1">
    <location>
        <begin position="20"/>
        <end position="150"/>
    </location>
</feature>
<evidence type="ECO:0000313" key="3">
    <source>
        <dbReference type="Proteomes" id="UP001515480"/>
    </source>
</evidence>
<keyword evidence="1" id="KW-0732">Signal</keyword>
<gene>
    <name evidence="2" type="ORF">AB1Y20_018840</name>
</gene>
<organism evidence="2 3">
    <name type="scientific">Prymnesium parvum</name>
    <name type="common">Toxic golden alga</name>
    <dbReference type="NCBI Taxonomy" id="97485"/>
    <lineage>
        <taxon>Eukaryota</taxon>
        <taxon>Haptista</taxon>
        <taxon>Haptophyta</taxon>
        <taxon>Prymnesiophyceae</taxon>
        <taxon>Prymnesiales</taxon>
        <taxon>Prymnesiaceae</taxon>
        <taxon>Prymnesium</taxon>
    </lineage>
</organism>